<dbReference type="RefSeq" id="WP_265591558.1">
    <property type="nucleotide sequence ID" value="NZ_AP025285.1"/>
</dbReference>
<reference evidence="1" key="1">
    <citation type="submission" date="2021-11" db="EMBL/GenBank/DDBJ databases">
        <title>Complete genome sequence of Atopobiaceae bacterium TOC12.</title>
        <authorList>
            <person name="Morinaga K."/>
            <person name="Kusada H."/>
            <person name="Tamaki H."/>
        </authorList>
    </citation>
    <scope>NUCLEOTIDE SEQUENCE</scope>
    <source>
        <strain evidence="1">TOC12</strain>
    </source>
</reference>
<evidence type="ECO:0000313" key="1">
    <source>
        <dbReference type="EMBL" id="BDC91593.1"/>
    </source>
</evidence>
<gene>
    <name evidence="1" type="ORF">ATTO_14650</name>
</gene>
<dbReference type="AlphaFoldDB" id="A0AAU9CM51"/>
<protein>
    <submittedName>
        <fullName evidence="1">Uncharacterized protein</fullName>
    </submittedName>
</protein>
<dbReference type="Proteomes" id="UP001431186">
    <property type="component" value="Chromosome"/>
</dbReference>
<proteinExistence type="predicted"/>
<evidence type="ECO:0000313" key="2">
    <source>
        <dbReference type="Proteomes" id="UP001431186"/>
    </source>
</evidence>
<accession>A0AAU9CM51</accession>
<dbReference type="KEGG" id="lcal:ATTO_14650"/>
<dbReference type="EMBL" id="AP025285">
    <property type="protein sequence ID" value="BDC91593.1"/>
    <property type="molecule type" value="Genomic_DNA"/>
</dbReference>
<sequence length="59" mass="6905">MLLTDTNLYRTVRDYCVDYYDDETILDIASAIVERDLAGWDDTIDDIASEDFEAFIQEF</sequence>
<organism evidence="1 2">
    <name type="scientific">Leptogranulimonas caecicola</name>
    <dbReference type="NCBI Taxonomy" id="2894156"/>
    <lineage>
        <taxon>Bacteria</taxon>
        <taxon>Bacillati</taxon>
        <taxon>Actinomycetota</taxon>
        <taxon>Coriobacteriia</taxon>
        <taxon>Coriobacteriales</taxon>
        <taxon>Kribbibacteriaceae</taxon>
        <taxon>Leptogranulimonas</taxon>
    </lineage>
</organism>
<name>A0AAU9CM51_9ACTN</name>
<keyword evidence="2" id="KW-1185">Reference proteome</keyword>